<evidence type="ECO:0000256" key="3">
    <source>
        <dbReference type="ARBA" id="ARBA00022692"/>
    </source>
</evidence>
<keyword evidence="8" id="KW-1185">Reference proteome</keyword>
<dbReference type="AlphaFoldDB" id="A0A9N9B4U2"/>
<evidence type="ECO:0000313" key="8">
    <source>
        <dbReference type="Proteomes" id="UP000789759"/>
    </source>
</evidence>
<organism evidence="7 8">
    <name type="scientific">Cetraspora pellucida</name>
    <dbReference type="NCBI Taxonomy" id="1433469"/>
    <lineage>
        <taxon>Eukaryota</taxon>
        <taxon>Fungi</taxon>
        <taxon>Fungi incertae sedis</taxon>
        <taxon>Mucoromycota</taxon>
        <taxon>Glomeromycotina</taxon>
        <taxon>Glomeromycetes</taxon>
        <taxon>Diversisporales</taxon>
        <taxon>Gigasporaceae</taxon>
        <taxon>Cetraspora</taxon>
    </lineage>
</organism>
<evidence type="ECO:0000256" key="4">
    <source>
        <dbReference type="ARBA" id="ARBA00022989"/>
    </source>
</evidence>
<keyword evidence="3 6" id="KW-0812">Transmembrane</keyword>
<gene>
    <name evidence="7" type="ORF">CPELLU_LOCUS4943</name>
</gene>
<accession>A0A9N9B4U2</accession>
<dbReference type="InterPro" id="IPR005349">
    <property type="entry name" value="TMEM14"/>
</dbReference>
<sequence>MLYHPAYAMAILCTVGGIAGYASKKSVPSIVSGVGIGMGYAAVASILLAGVMIPRMIKYGRPIPLSLSILSVGIGTYYGKKVYDNMVHVNNNSVDDTKKS</sequence>
<dbReference type="GO" id="GO:0016020">
    <property type="term" value="C:membrane"/>
    <property type="evidence" value="ECO:0007669"/>
    <property type="project" value="UniProtKB-SubCell"/>
</dbReference>
<dbReference type="InterPro" id="IPR044890">
    <property type="entry name" value="TMEM14_sf"/>
</dbReference>
<dbReference type="Pfam" id="PF03647">
    <property type="entry name" value="Tmemb_14"/>
    <property type="match status" value="1"/>
</dbReference>
<evidence type="ECO:0000256" key="5">
    <source>
        <dbReference type="ARBA" id="ARBA00023136"/>
    </source>
</evidence>
<dbReference type="OrthoDB" id="5620at2759"/>
<comment type="subcellular location">
    <subcellularLocation>
        <location evidence="1">Membrane</location>
    </subcellularLocation>
</comment>
<reference evidence="7" key="1">
    <citation type="submission" date="2021-06" db="EMBL/GenBank/DDBJ databases">
        <authorList>
            <person name="Kallberg Y."/>
            <person name="Tangrot J."/>
            <person name="Rosling A."/>
        </authorList>
    </citation>
    <scope>NUCLEOTIDE SEQUENCE</scope>
    <source>
        <strain evidence="7">FL966</strain>
    </source>
</reference>
<dbReference type="Proteomes" id="UP000789759">
    <property type="component" value="Unassembled WGS sequence"/>
</dbReference>
<feature type="transmembrane region" description="Helical" evidence="6">
    <location>
        <begin position="30"/>
        <end position="53"/>
    </location>
</feature>
<protein>
    <submittedName>
        <fullName evidence="7">3684_t:CDS:1</fullName>
    </submittedName>
</protein>
<evidence type="ECO:0000313" key="7">
    <source>
        <dbReference type="EMBL" id="CAG8555187.1"/>
    </source>
</evidence>
<comment type="similarity">
    <text evidence="2">Belongs to the TMEM14 family.</text>
</comment>
<dbReference type="Gene3D" id="1.10.10.1740">
    <property type="entry name" value="Transmembrane protein 14-like"/>
    <property type="match status" value="1"/>
</dbReference>
<evidence type="ECO:0000256" key="6">
    <source>
        <dbReference type="SAM" id="Phobius"/>
    </source>
</evidence>
<comment type="caution">
    <text evidence="7">The sequence shown here is derived from an EMBL/GenBank/DDBJ whole genome shotgun (WGS) entry which is preliminary data.</text>
</comment>
<proteinExistence type="inferred from homology"/>
<evidence type="ECO:0000256" key="1">
    <source>
        <dbReference type="ARBA" id="ARBA00004370"/>
    </source>
</evidence>
<keyword evidence="5 6" id="KW-0472">Membrane</keyword>
<feature type="transmembrane region" description="Helical" evidence="6">
    <location>
        <begin position="59"/>
        <end position="78"/>
    </location>
</feature>
<keyword evidence="4 6" id="KW-1133">Transmembrane helix</keyword>
<dbReference type="EMBL" id="CAJVQA010002691">
    <property type="protein sequence ID" value="CAG8555187.1"/>
    <property type="molecule type" value="Genomic_DNA"/>
</dbReference>
<evidence type="ECO:0000256" key="2">
    <source>
        <dbReference type="ARBA" id="ARBA00007590"/>
    </source>
</evidence>
<name>A0A9N9B4U2_9GLOM</name>
<feature type="transmembrane region" description="Helical" evidence="6">
    <location>
        <begin position="6"/>
        <end position="23"/>
    </location>
</feature>